<dbReference type="OrthoDB" id="3226781at2"/>
<dbReference type="InterPro" id="IPR018910">
    <property type="entry name" value="LpqB_C"/>
</dbReference>
<dbReference type="Pfam" id="PF10647">
    <property type="entry name" value="Gmad1"/>
    <property type="match status" value="1"/>
</dbReference>
<name>A0A239I9G0_9ACTN</name>
<dbReference type="SUPFAM" id="SSF82171">
    <property type="entry name" value="DPP6 N-terminal domain-like"/>
    <property type="match status" value="1"/>
</dbReference>
<organism evidence="3 4">
    <name type="scientific">Actinomadura meyerae</name>
    <dbReference type="NCBI Taxonomy" id="240840"/>
    <lineage>
        <taxon>Bacteria</taxon>
        <taxon>Bacillati</taxon>
        <taxon>Actinomycetota</taxon>
        <taxon>Actinomycetes</taxon>
        <taxon>Streptosporangiales</taxon>
        <taxon>Thermomonosporaceae</taxon>
        <taxon>Actinomadura</taxon>
    </lineage>
</organism>
<dbReference type="Proteomes" id="UP000198318">
    <property type="component" value="Unassembled WGS sequence"/>
</dbReference>
<dbReference type="EMBL" id="FZOR01000011">
    <property type="protein sequence ID" value="SNS88984.1"/>
    <property type="molecule type" value="Genomic_DNA"/>
</dbReference>
<dbReference type="RefSeq" id="WP_089326490.1">
    <property type="nucleotide sequence ID" value="NZ_FZOR01000011.1"/>
</dbReference>
<dbReference type="Pfam" id="PF25976">
    <property type="entry name" value="LpqB_N"/>
    <property type="match status" value="1"/>
</dbReference>
<dbReference type="Gene3D" id="2.120.10.30">
    <property type="entry name" value="TolB, C-terminal domain"/>
    <property type="match status" value="1"/>
</dbReference>
<dbReference type="AlphaFoldDB" id="A0A239I9G0"/>
<feature type="compositionally biased region" description="Polar residues" evidence="1">
    <location>
        <begin position="586"/>
        <end position="596"/>
    </location>
</feature>
<gene>
    <name evidence="3" type="ORF">SAMN05443665_1011153</name>
</gene>
<dbReference type="Pfam" id="PF10646">
    <property type="entry name" value="Germane"/>
    <property type="match status" value="1"/>
</dbReference>
<feature type="region of interest" description="Disordered" evidence="1">
    <location>
        <begin position="585"/>
        <end position="611"/>
    </location>
</feature>
<dbReference type="SMART" id="SM00909">
    <property type="entry name" value="Germane"/>
    <property type="match status" value="1"/>
</dbReference>
<dbReference type="InterPro" id="IPR059026">
    <property type="entry name" value="LpqB_N"/>
</dbReference>
<evidence type="ECO:0000313" key="3">
    <source>
        <dbReference type="EMBL" id="SNS88984.1"/>
    </source>
</evidence>
<proteinExistence type="predicted"/>
<accession>A0A239I9G0</accession>
<protein>
    <submittedName>
        <fullName evidence="3">Sporulation and spore germination</fullName>
    </submittedName>
</protein>
<evidence type="ECO:0000313" key="4">
    <source>
        <dbReference type="Proteomes" id="UP000198318"/>
    </source>
</evidence>
<evidence type="ECO:0000256" key="1">
    <source>
        <dbReference type="SAM" id="MobiDB-lite"/>
    </source>
</evidence>
<evidence type="ECO:0000259" key="2">
    <source>
        <dbReference type="SMART" id="SM00909"/>
    </source>
</evidence>
<reference evidence="3 4" key="1">
    <citation type="submission" date="2017-06" db="EMBL/GenBank/DDBJ databases">
        <authorList>
            <person name="Kim H.J."/>
            <person name="Triplett B.A."/>
        </authorList>
    </citation>
    <scope>NUCLEOTIDE SEQUENCE [LARGE SCALE GENOMIC DNA]</scope>
    <source>
        <strain evidence="3 4">DSM 44715</strain>
    </source>
</reference>
<dbReference type="InterPro" id="IPR011042">
    <property type="entry name" value="6-blade_b-propeller_TolB-like"/>
</dbReference>
<sequence>MSECGGRVATRRFTGRRFTNRRITSLLTLAVLVLGGAGCANVPSGGQVVSGRPAERAERVDDPYVRLIPVEPRPDWGPAEIVSGFLAASASFDDGHRVAKMYLGGRTSWNPGLRPSVTVLASRLTSPHIIKSSGNQATVRVTGEELGTITADGQYTASPKGFEAVFQLTRTPQGVWRITGLPGDEKSGLLLSKDDVERAMRTVNLFFFAPDRHTLVPNGVFLPVANRQALPSQLVRALLAGPTSWLAGAVDSAFPEGTRLRRGVQIEKEVATVDLTKEARGGDVDRMSAQLSWTMRQLSEIKQWRLQIDGETVAPDDMDATQPMNGWQENSPDGAASQEGAHQNAYVVGPSGFIGTLEGDRAQPVVTGPAGYLTHPAVSPGYQELAGLSSDGTQLLAAAPVTGAPSPRVLLTAHRGARFTAPSWSGDGTLWVVESTKDASWLWVRRPGKPIVRAAHWGLGGRQVSAFHVARDGVRAAVIARIDGRPQVQLGRIAHAPDGSLDVGSFLPVSSELQDAVDLSWRDYNTLAVLGRAKRDSQTLPFLMPISGSAIVPLGVGSLGEPRTIAAAPGAPILIGTRSSGKDQICRQSAPSNSYSPWLCPTPAKDPGYPR</sequence>
<feature type="domain" description="GerMN" evidence="2">
    <location>
        <begin position="231"/>
        <end position="317"/>
    </location>
</feature>
<dbReference type="InterPro" id="IPR019606">
    <property type="entry name" value="GerMN"/>
</dbReference>
<keyword evidence="4" id="KW-1185">Reference proteome</keyword>